<protein>
    <submittedName>
        <fullName evidence="1">Uncharacterized protein</fullName>
    </submittedName>
</protein>
<dbReference type="Proteomes" id="UP000799770">
    <property type="component" value="Unassembled WGS sequence"/>
</dbReference>
<dbReference type="OrthoDB" id="4413570at2759"/>
<dbReference type="AlphaFoldDB" id="A0A6A5YY80"/>
<organism evidence="1 2">
    <name type="scientific">Lophiotrema nucula</name>
    <dbReference type="NCBI Taxonomy" id="690887"/>
    <lineage>
        <taxon>Eukaryota</taxon>
        <taxon>Fungi</taxon>
        <taxon>Dikarya</taxon>
        <taxon>Ascomycota</taxon>
        <taxon>Pezizomycotina</taxon>
        <taxon>Dothideomycetes</taxon>
        <taxon>Pleosporomycetidae</taxon>
        <taxon>Pleosporales</taxon>
        <taxon>Lophiotremataceae</taxon>
        <taxon>Lophiotrema</taxon>
    </lineage>
</organism>
<evidence type="ECO:0000313" key="2">
    <source>
        <dbReference type="Proteomes" id="UP000799770"/>
    </source>
</evidence>
<proteinExistence type="predicted"/>
<dbReference type="EMBL" id="ML977333">
    <property type="protein sequence ID" value="KAF2111774.1"/>
    <property type="molecule type" value="Genomic_DNA"/>
</dbReference>
<name>A0A6A5YY80_9PLEO</name>
<gene>
    <name evidence="1" type="ORF">BDV96DRAFT_649752</name>
</gene>
<sequence length="427" mass="48522">MSHSIGTPPLLAIPLELREMLYKEVLLDGAAGPQLLRTCREIYTEAEKYLYQRPLFFHSQSILANWLDTTPKKYHDHVIDITIHLQDVDLNPLLNSTSNTQPTSSRLRSWDLYELDLKNLHKSLVRLRNVNKVTIRAVSGRQSFLYRDFLGRFLETLGDIYPAMVGLALEGNFHHQNLRFLASLLQLESFSFDGFSATSPSDTASILSDLERLTSLSIVSHHAMLTPTNHLHSTFTEKTQSFTDTVVRNMNRLASFHLVERTFPEQSPSLFFTSDVLASLHSHSSLTKLTLNLSYTPVEEMLEALDNFLGHSSIESLELDWPNLDPGALSEHDLLPNTTKHFWIRAMSLDAAHDIVLNVLESRTNGELPDLRRVVFVREPWDLMEHDAGTHQSHSSNETKETSLPYATRNLAALGVMVSWYTEESRS</sequence>
<keyword evidence="2" id="KW-1185">Reference proteome</keyword>
<reference evidence="1" key="1">
    <citation type="journal article" date="2020" name="Stud. Mycol.">
        <title>101 Dothideomycetes genomes: a test case for predicting lifestyles and emergence of pathogens.</title>
        <authorList>
            <person name="Haridas S."/>
            <person name="Albert R."/>
            <person name="Binder M."/>
            <person name="Bloem J."/>
            <person name="Labutti K."/>
            <person name="Salamov A."/>
            <person name="Andreopoulos B."/>
            <person name="Baker S."/>
            <person name="Barry K."/>
            <person name="Bills G."/>
            <person name="Bluhm B."/>
            <person name="Cannon C."/>
            <person name="Castanera R."/>
            <person name="Culley D."/>
            <person name="Daum C."/>
            <person name="Ezra D."/>
            <person name="Gonzalez J."/>
            <person name="Henrissat B."/>
            <person name="Kuo A."/>
            <person name="Liang C."/>
            <person name="Lipzen A."/>
            <person name="Lutzoni F."/>
            <person name="Magnuson J."/>
            <person name="Mondo S."/>
            <person name="Nolan M."/>
            <person name="Ohm R."/>
            <person name="Pangilinan J."/>
            <person name="Park H.-J."/>
            <person name="Ramirez L."/>
            <person name="Alfaro M."/>
            <person name="Sun H."/>
            <person name="Tritt A."/>
            <person name="Yoshinaga Y."/>
            <person name="Zwiers L.-H."/>
            <person name="Turgeon B."/>
            <person name="Goodwin S."/>
            <person name="Spatafora J."/>
            <person name="Crous P."/>
            <person name="Grigoriev I."/>
        </authorList>
    </citation>
    <scope>NUCLEOTIDE SEQUENCE</scope>
    <source>
        <strain evidence="1">CBS 627.86</strain>
    </source>
</reference>
<accession>A0A6A5YY80</accession>
<evidence type="ECO:0000313" key="1">
    <source>
        <dbReference type="EMBL" id="KAF2111774.1"/>
    </source>
</evidence>